<keyword evidence="2" id="KW-1185">Reference proteome</keyword>
<evidence type="ECO:0000313" key="2">
    <source>
        <dbReference type="Proteomes" id="UP000515683"/>
    </source>
</evidence>
<organism evidence="1 2">
    <name type="scientific">Synechococcus phage S-SCSM1</name>
    <dbReference type="NCBI Taxonomy" id="2588487"/>
    <lineage>
        <taxon>Viruses</taxon>
        <taxon>Duplodnaviria</taxon>
        <taxon>Heunggongvirae</taxon>
        <taxon>Uroviricota</taxon>
        <taxon>Caudoviricetes</taxon>
        <taxon>Pantevenvirales</taxon>
        <taxon>Kyanoviridae</taxon>
        <taxon>Zhoulongquanvirus</taxon>
        <taxon>Zhoulongquanvirus esscess</taxon>
    </lineage>
</organism>
<dbReference type="InterPro" id="IPR042071">
    <property type="entry name" value="Trans_coact_sf"/>
</dbReference>
<dbReference type="Gene3D" id="1.10.10.2850">
    <property type="entry name" value="Phage late-transcription coactivator-like"/>
    <property type="match status" value="1"/>
</dbReference>
<proteinExistence type="predicted"/>
<accession>A0A6M2ZIT0</accession>
<gene>
    <name evidence="1" type="ORF">SSCSM1_203</name>
</gene>
<dbReference type="Proteomes" id="UP000515683">
    <property type="component" value="Segment"/>
</dbReference>
<dbReference type="EMBL" id="MK867354">
    <property type="protein sequence ID" value="QFG06466.1"/>
    <property type="molecule type" value="Genomic_DNA"/>
</dbReference>
<protein>
    <submittedName>
        <fullName evidence="1">Late-transcription coactivator</fullName>
    </submittedName>
</protein>
<dbReference type="InterPro" id="IPR031836">
    <property type="entry name" value="Trans_coact"/>
</dbReference>
<evidence type="ECO:0000313" key="1">
    <source>
        <dbReference type="EMBL" id="QFG06466.1"/>
    </source>
</evidence>
<reference evidence="1" key="1">
    <citation type="submission" date="2019-04" db="EMBL/GenBank/DDBJ databases">
        <title>Genomic and proteomic characterization of cyanophage S-SCSM1 provides new insights into understanding the viral gene diversity and phage-host interactions.</title>
        <authorList>
            <person name="Wang Q."/>
            <person name="Xu Y."/>
            <person name="Jiao N."/>
            <person name="Zhang R."/>
        </authorList>
    </citation>
    <scope>NUCLEOTIDE SEQUENCE [LARGE SCALE GENOMIC DNA]</scope>
</reference>
<name>A0A6M2ZIT0_9CAUD</name>
<sequence>MPKKENEELEKELENKFYSQAKVSQDIEEIYTKNSDMNYIDSVMYFCELNKIDVESIPKLISKPLKEKIKYEAMELNFLKRSSRARLSI</sequence>
<dbReference type="Pfam" id="PF16805">
    <property type="entry name" value="Trans_coact"/>
    <property type="match status" value="1"/>
</dbReference>